<evidence type="ECO:0000313" key="1">
    <source>
        <dbReference type="EMBL" id="TBW38065.1"/>
    </source>
</evidence>
<reference evidence="1 2" key="1">
    <citation type="submission" date="2019-02" db="EMBL/GenBank/DDBJ databases">
        <title>Siculibacillus lacustris gen. nov., sp. nov., a new rosette-forming bacterium isolated from a freshwater crater lake (Lake St. Ana, Romania).</title>
        <authorList>
            <person name="Felfoldi T."/>
            <person name="Marton Z."/>
            <person name="Szabo A."/>
            <person name="Mentes A."/>
            <person name="Boka K."/>
            <person name="Marialigeti K."/>
            <person name="Mathe I."/>
            <person name="Koncz M."/>
            <person name="Schumann P."/>
            <person name="Toth E."/>
        </authorList>
    </citation>
    <scope>NUCLEOTIDE SEQUENCE [LARGE SCALE GENOMIC DNA]</scope>
    <source>
        <strain evidence="1 2">SA-279</strain>
    </source>
</reference>
<evidence type="ECO:0000313" key="2">
    <source>
        <dbReference type="Proteomes" id="UP000292781"/>
    </source>
</evidence>
<dbReference type="OrthoDB" id="5296237at2"/>
<dbReference type="Proteomes" id="UP000292781">
    <property type="component" value="Unassembled WGS sequence"/>
</dbReference>
<protein>
    <submittedName>
        <fullName evidence="1">Type II toxin-antitoxin system RelE/ParE family toxin</fullName>
    </submittedName>
</protein>
<dbReference type="AlphaFoldDB" id="A0A4V2KTN8"/>
<dbReference type="PANTHER" id="PTHR41791">
    <property type="entry name" value="SSL7039 PROTEIN"/>
    <property type="match status" value="1"/>
</dbReference>
<dbReference type="NCBIfam" id="TIGR02683">
    <property type="entry name" value="upstrm_HI1419"/>
    <property type="match status" value="1"/>
</dbReference>
<proteinExistence type="predicted"/>
<dbReference type="PANTHER" id="PTHR41791:SF1">
    <property type="entry name" value="SSL7039 PROTEIN"/>
    <property type="match status" value="1"/>
</dbReference>
<comment type="caution">
    <text evidence="1">The sequence shown here is derived from an EMBL/GenBank/DDBJ whole genome shotgun (WGS) entry which is preliminary data.</text>
</comment>
<dbReference type="InterPro" id="IPR014056">
    <property type="entry name" value="TypeIITA-like_toxin_pred"/>
</dbReference>
<dbReference type="PIRSF" id="PIRSF028744">
    <property type="entry name" value="Addict_mod_HI1419"/>
    <property type="match status" value="1"/>
</dbReference>
<dbReference type="Pfam" id="PF05973">
    <property type="entry name" value="Gp49"/>
    <property type="match status" value="1"/>
</dbReference>
<dbReference type="EMBL" id="SJFN01000013">
    <property type="protein sequence ID" value="TBW38065.1"/>
    <property type="molecule type" value="Genomic_DNA"/>
</dbReference>
<dbReference type="InterPro" id="IPR009241">
    <property type="entry name" value="HigB-like"/>
</dbReference>
<name>A0A4V2KTN8_9HYPH</name>
<keyword evidence="2" id="KW-1185">Reference proteome</keyword>
<gene>
    <name evidence="1" type="ORF">EYW49_10470</name>
</gene>
<organism evidence="1 2">
    <name type="scientific">Siculibacillus lacustris</name>
    <dbReference type="NCBI Taxonomy" id="1549641"/>
    <lineage>
        <taxon>Bacteria</taxon>
        <taxon>Pseudomonadati</taxon>
        <taxon>Pseudomonadota</taxon>
        <taxon>Alphaproteobacteria</taxon>
        <taxon>Hyphomicrobiales</taxon>
        <taxon>Ancalomicrobiaceae</taxon>
        <taxon>Siculibacillus</taxon>
    </lineage>
</organism>
<accession>A0A4V2KTN8</accession>
<sequence>MVPIEPEIRYYVDRNDRAPFSAWFDVLDAPAAAKVVTALKRLALCNTSQVKSVGGGVCELRIDFGPGYRVYFGRDGQRLVILLAGGTKKRQQNDIDVAQRRWDRYLAERTK</sequence>